<dbReference type="Gene3D" id="1.10.10.10">
    <property type="entry name" value="Winged helix-like DNA-binding domain superfamily/Winged helix DNA-binding domain"/>
    <property type="match status" value="1"/>
</dbReference>
<evidence type="ECO:0000313" key="6">
    <source>
        <dbReference type="Proteomes" id="UP000239366"/>
    </source>
</evidence>
<organism evidence="5 6">
    <name type="scientific">Aureicoccus marinus</name>
    <dbReference type="NCBI Taxonomy" id="754435"/>
    <lineage>
        <taxon>Bacteria</taxon>
        <taxon>Pseudomonadati</taxon>
        <taxon>Bacteroidota</taxon>
        <taxon>Flavobacteriia</taxon>
        <taxon>Flavobacteriales</taxon>
        <taxon>Flavobacteriaceae</taxon>
        <taxon>Aureicoccus</taxon>
    </lineage>
</organism>
<dbReference type="InterPro" id="IPR011991">
    <property type="entry name" value="ArsR-like_HTH"/>
</dbReference>
<dbReference type="InterPro" id="IPR019887">
    <property type="entry name" value="Tscrpt_reg_AsnC/Lrp_C"/>
</dbReference>
<dbReference type="GO" id="GO:0005829">
    <property type="term" value="C:cytosol"/>
    <property type="evidence" value="ECO:0007669"/>
    <property type="project" value="TreeGrafter"/>
</dbReference>
<dbReference type="Gene3D" id="3.30.70.920">
    <property type="match status" value="1"/>
</dbReference>
<dbReference type="Pfam" id="PF01037">
    <property type="entry name" value="AsnC_trans_reg"/>
    <property type="match status" value="1"/>
</dbReference>
<dbReference type="SUPFAM" id="SSF46785">
    <property type="entry name" value="Winged helix' DNA-binding domain"/>
    <property type="match status" value="1"/>
</dbReference>
<dbReference type="PRINTS" id="PR00033">
    <property type="entry name" value="HTHASNC"/>
</dbReference>
<evidence type="ECO:0000313" key="5">
    <source>
        <dbReference type="EMBL" id="PQJ14936.1"/>
    </source>
</evidence>
<dbReference type="GO" id="GO:0043200">
    <property type="term" value="P:response to amino acid"/>
    <property type="evidence" value="ECO:0007669"/>
    <property type="project" value="TreeGrafter"/>
</dbReference>
<dbReference type="OrthoDB" id="9800326at2"/>
<evidence type="ECO:0000256" key="3">
    <source>
        <dbReference type="ARBA" id="ARBA00023163"/>
    </source>
</evidence>
<dbReference type="Proteomes" id="UP000239366">
    <property type="component" value="Unassembled WGS sequence"/>
</dbReference>
<dbReference type="PANTHER" id="PTHR30154:SF34">
    <property type="entry name" value="TRANSCRIPTIONAL REGULATOR AZLB"/>
    <property type="match status" value="1"/>
</dbReference>
<proteinExistence type="predicted"/>
<gene>
    <name evidence="5" type="ORF">BST99_03575</name>
</gene>
<keyword evidence="3" id="KW-0804">Transcription</keyword>
<dbReference type="InterPro" id="IPR036390">
    <property type="entry name" value="WH_DNA-bd_sf"/>
</dbReference>
<evidence type="ECO:0000256" key="1">
    <source>
        <dbReference type="ARBA" id="ARBA00023015"/>
    </source>
</evidence>
<dbReference type="Pfam" id="PF13404">
    <property type="entry name" value="HTH_AsnC-type"/>
    <property type="match status" value="1"/>
</dbReference>
<dbReference type="InterPro" id="IPR000485">
    <property type="entry name" value="AsnC-type_HTH_dom"/>
</dbReference>
<dbReference type="RefSeq" id="WP_105000579.1">
    <property type="nucleotide sequence ID" value="NZ_MQVX01000001.1"/>
</dbReference>
<dbReference type="InterPro" id="IPR036388">
    <property type="entry name" value="WH-like_DNA-bd_sf"/>
</dbReference>
<dbReference type="PROSITE" id="PS50956">
    <property type="entry name" value="HTH_ASNC_2"/>
    <property type="match status" value="1"/>
</dbReference>
<feature type="domain" description="HTH asnC-type" evidence="4">
    <location>
        <begin position="5"/>
        <end position="66"/>
    </location>
</feature>
<dbReference type="EMBL" id="MQVX01000001">
    <property type="protein sequence ID" value="PQJ14936.1"/>
    <property type="molecule type" value="Genomic_DNA"/>
</dbReference>
<dbReference type="GO" id="GO:0006355">
    <property type="term" value="P:regulation of DNA-templated transcription"/>
    <property type="evidence" value="ECO:0007669"/>
    <property type="project" value="UniProtKB-ARBA"/>
</dbReference>
<dbReference type="CDD" id="cd00090">
    <property type="entry name" value="HTH_ARSR"/>
    <property type="match status" value="1"/>
</dbReference>
<keyword evidence="1" id="KW-0805">Transcription regulation</keyword>
<evidence type="ECO:0000259" key="4">
    <source>
        <dbReference type="PROSITE" id="PS50956"/>
    </source>
</evidence>
<dbReference type="SMART" id="SM00344">
    <property type="entry name" value="HTH_ASNC"/>
    <property type="match status" value="1"/>
</dbReference>
<protein>
    <submittedName>
        <fullName evidence="5">AsnC family transcriptional regulator</fullName>
    </submittedName>
</protein>
<evidence type="ECO:0000256" key="2">
    <source>
        <dbReference type="ARBA" id="ARBA00023125"/>
    </source>
</evidence>
<dbReference type="AlphaFoldDB" id="A0A2S7T668"/>
<dbReference type="InterPro" id="IPR011008">
    <property type="entry name" value="Dimeric_a/b-barrel"/>
</dbReference>
<sequence length="154" mass="17926">MESKLDEKDRELLNLLQSHAKWTNKQFATALGLSNTAVYERIKRLERQGIIMEYVALLDAKKIGRPFVVWCQVRLAQHMQQNVREFEKAIAELSEIRECYHVSGDYDYILRIQVKDLEAYRSFLVEKLTNIDGIGNTHSSFVIQEVKHSTAQLL</sequence>
<keyword evidence="6" id="KW-1185">Reference proteome</keyword>
<name>A0A2S7T668_9FLAO</name>
<accession>A0A2S7T668</accession>
<dbReference type="GO" id="GO:0043565">
    <property type="term" value="F:sequence-specific DNA binding"/>
    <property type="evidence" value="ECO:0007669"/>
    <property type="project" value="InterPro"/>
</dbReference>
<dbReference type="InterPro" id="IPR019888">
    <property type="entry name" value="Tscrpt_reg_AsnC-like"/>
</dbReference>
<keyword evidence="2" id="KW-0238">DNA-binding</keyword>
<dbReference type="PANTHER" id="PTHR30154">
    <property type="entry name" value="LEUCINE-RESPONSIVE REGULATORY PROTEIN"/>
    <property type="match status" value="1"/>
</dbReference>
<dbReference type="SUPFAM" id="SSF54909">
    <property type="entry name" value="Dimeric alpha+beta barrel"/>
    <property type="match status" value="1"/>
</dbReference>
<reference evidence="6" key="1">
    <citation type="submission" date="2016-11" db="EMBL/GenBank/DDBJ databases">
        <title>Trade-off between light-utilization and light-protection in marine flavobacteria.</title>
        <authorList>
            <person name="Kumagai Y."/>
            <person name="Yoshizawa S."/>
            <person name="Kogure K."/>
        </authorList>
    </citation>
    <scope>NUCLEOTIDE SEQUENCE [LARGE SCALE GENOMIC DNA]</scope>
    <source>
        <strain evidence="6">SG-18</strain>
    </source>
</reference>
<comment type="caution">
    <text evidence="5">The sequence shown here is derived from an EMBL/GenBank/DDBJ whole genome shotgun (WGS) entry which is preliminary data.</text>
</comment>